<comment type="function">
    <text evidence="8">Involved in the biosynthesis of the chorismate, which leads to the biosynthesis of aromatic amino acids. Catalyzes the reversible NADPH linked reduction of 3-dehydroshikimate (DHSA) to yield shikimate (SA).</text>
</comment>
<comment type="similarity">
    <text evidence="8">Belongs to the shikimate dehydrogenase family.</text>
</comment>
<evidence type="ECO:0000313" key="12">
    <source>
        <dbReference type="EMBL" id="MBM7569593.1"/>
    </source>
</evidence>
<dbReference type="CDD" id="cd01065">
    <property type="entry name" value="NAD_bind_Shikimate_DH"/>
    <property type="match status" value="1"/>
</dbReference>
<evidence type="ECO:0000256" key="4">
    <source>
        <dbReference type="ARBA" id="ARBA00022857"/>
    </source>
</evidence>
<keyword evidence="3 8" id="KW-0028">Amino-acid biosynthesis</keyword>
<dbReference type="Proteomes" id="UP001296943">
    <property type="component" value="Unassembled WGS sequence"/>
</dbReference>
<dbReference type="Pfam" id="PF08501">
    <property type="entry name" value="Shikimate_dh_N"/>
    <property type="match status" value="1"/>
</dbReference>
<evidence type="ECO:0000256" key="1">
    <source>
        <dbReference type="ARBA" id="ARBA00004871"/>
    </source>
</evidence>
<reference evidence="12 13" key="1">
    <citation type="submission" date="2021-01" db="EMBL/GenBank/DDBJ databases">
        <title>Genomic Encyclopedia of Type Strains, Phase IV (KMG-IV): sequencing the most valuable type-strain genomes for metagenomic binning, comparative biology and taxonomic classification.</title>
        <authorList>
            <person name="Goeker M."/>
        </authorList>
    </citation>
    <scope>NUCLEOTIDE SEQUENCE [LARGE SCALE GENOMIC DNA]</scope>
    <source>
        <strain evidence="12 13">DSM 23711</strain>
    </source>
</reference>
<evidence type="ECO:0000259" key="10">
    <source>
        <dbReference type="Pfam" id="PF08501"/>
    </source>
</evidence>
<feature type="binding site" evidence="8">
    <location>
        <begin position="128"/>
        <end position="132"/>
    </location>
    <ligand>
        <name>NADP(+)</name>
        <dbReference type="ChEBI" id="CHEBI:58349"/>
    </ligand>
</feature>
<accession>A0ABS2MUS1</accession>
<dbReference type="Gene3D" id="3.40.50.720">
    <property type="entry name" value="NAD(P)-binding Rossmann-like Domain"/>
    <property type="match status" value="1"/>
</dbReference>
<feature type="binding site" evidence="8">
    <location>
        <position position="250"/>
    </location>
    <ligand>
        <name>shikimate</name>
        <dbReference type="ChEBI" id="CHEBI:36208"/>
    </ligand>
</feature>
<feature type="binding site" evidence="8">
    <location>
        <position position="222"/>
    </location>
    <ligand>
        <name>shikimate</name>
        <dbReference type="ChEBI" id="CHEBI:36208"/>
    </ligand>
</feature>
<dbReference type="EMBL" id="JAFBDR010000001">
    <property type="protein sequence ID" value="MBM7569593.1"/>
    <property type="molecule type" value="Genomic_DNA"/>
</dbReference>
<feature type="binding site" evidence="8">
    <location>
        <position position="220"/>
    </location>
    <ligand>
        <name>NADP(+)</name>
        <dbReference type="ChEBI" id="CHEBI:58349"/>
    </ligand>
</feature>
<dbReference type="EC" id="1.1.1.25" evidence="2 8"/>
<feature type="domain" description="Shikimate dehydrogenase substrate binding N-terminal" evidence="10">
    <location>
        <begin position="7"/>
        <end position="89"/>
    </location>
</feature>
<evidence type="ECO:0000256" key="2">
    <source>
        <dbReference type="ARBA" id="ARBA00012962"/>
    </source>
</evidence>
<dbReference type="InterPro" id="IPR022893">
    <property type="entry name" value="Shikimate_DH_fam"/>
</dbReference>
<dbReference type="PANTHER" id="PTHR21089">
    <property type="entry name" value="SHIKIMATE DEHYDROGENASE"/>
    <property type="match status" value="1"/>
</dbReference>
<dbReference type="InterPro" id="IPR041121">
    <property type="entry name" value="SDH_C"/>
</dbReference>
<keyword evidence="6 8" id="KW-0057">Aromatic amino acid biosynthesis</keyword>
<evidence type="ECO:0000256" key="8">
    <source>
        <dbReference type="HAMAP-Rule" id="MF_00222"/>
    </source>
</evidence>
<dbReference type="Pfam" id="PF18317">
    <property type="entry name" value="SDH_C"/>
    <property type="match status" value="1"/>
</dbReference>
<name>A0ABS2MUS1_9BACI</name>
<feature type="binding site" evidence="8">
    <location>
        <begin position="152"/>
        <end position="157"/>
    </location>
    <ligand>
        <name>NADP(+)</name>
        <dbReference type="ChEBI" id="CHEBI:58349"/>
    </ligand>
</feature>
<gene>
    <name evidence="8" type="primary">aroE</name>
    <name evidence="12" type="ORF">JOC48_000062</name>
</gene>
<dbReference type="InterPro" id="IPR036291">
    <property type="entry name" value="NAD(P)-bd_dom_sf"/>
</dbReference>
<evidence type="ECO:0000259" key="9">
    <source>
        <dbReference type="Pfam" id="PF01488"/>
    </source>
</evidence>
<feature type="domain" description="SDH C-terminal" evidence="11">
    <location>
        <begin position="243"/>
        <end position="266"/>
    </location>
</feature>
<keyword evidence="13" id="KW-1185">Reference proteome</keyword>
<feature type="domain" description="Quinate/shikimate 5-dehydrogenase/glutamyl-tRNA reductase" evidence="9">
    <location>
        <begin position="119"/>
        <end position="195"/>
    </location>
</feature>
<sequence>MGLSLGLIGYPINHSLSPWIHHQFMEKLGLEGEYVLYETSSDQLKKTVYQLMNKQVDGFNITVPYKQDIIPLLDELHPDAEKIGAVNTVVKESGKWTGYNTDGQGYVRSVKTEFPELFTSKSKVLILGAGGAARGIYRALVQEPFSTIDIANRTLKKAESFIPLKEDHVSTDVLSFSEAEENLYKYDYIVQTTSVGMKPNINDKVLSLRKLKPKTVVSDIVYQPLMTTLLKDAIDRGGRIHQGHAMLLYQAQLAFEIWTNKRPPLDDTLIKLEERLRGNS</sequence>
<dbReference type="GO" id="GO:0004764">
    <property type="term" value="F:shikimate 3-dehydrogenase (NADP+) activity"/>
    <property type="evidence" value="ECO:0007669"/>
    <property type="project" value="UniProtKB-EC"/>
</dbReference>
<dbReference type="InterPro" id="IPR046346">
    <property type="entry name" value="Aminoacid_DH-like_N_sf"/>
</dbReference>
<organism evidence="12 13">
    <name type="scientific">Aquibacillus albus</name>
    <dbReference type="NCBI Taxonomy" id="1168171"/>
    <lineage>
        <taxon>Bacteria</taxon>
        <taxon>Bacillati</taxon>
        <taxon>Bacillota</taxon>
        <taxon>Bacilli</taxon>
        <taxon>Bacillales</taxon>
        <taxon>Bacillaceae</taxon>
        <taxon>Aquibacillus</taxon>
    </lineage>
</organism>
<comment type="caution">
    <text evidence="8">Lacks conserved residue(s) required for the propagation of feature annotation.</text>
</comment>
<comment type="subunit">
    <text evidence="8">Homodimer.</text>
</comment>
<dbReference type="InterPro" id="IPR006151">
    <property type="entry name" value="Shikm_DH/Glu-tRNA_Rdtase"/>
</dbReference>
<evidence type="ECO:0000313" key="13">
    <source>
        <dbReference type="Proteomes" id="UP001296943"/>
    </source>
</evidence>
<proteinExistence type="inferred from homology"/>
<protein>
    <recommendedName>
        <fullName evidence="2 8">Shikimate dehydrogenase (NADP(+))</fullName>
        <shortName evidence="8">SDH</shortName>
        <ecNumber evidence="2 8">1.1.1.25</ecNumber>
    </recommendedName>
</protein>
<dbReference type="SUPFAM" id="SSF51735">
    <property type="entry name" value="NAD(P)-binding Rossmann-fold domains"/>
    <property type="match status" value="1"/>
</dbReference>
<feature type="binding site" evidence="8">
    <location>
        <position position="87"/>
    </location>
    <ligand>
        <name>shikimate</name>
        <dbReference type="ChEBI" id="CHEBI:36208"/>
    </ligand>
</feature>
<evidence type="ECO:0000256" key="3">
    <source>
        <dbReference type="ARBA" id="ARBA00022605"/>
    </source>
</evidence>
<dbReference type="InterPro" id="IPR011342">
    <property type="entry name" value="Shikimate_DH"/>
</dbReference>
<evidence type="ECO:0000259" key="11">
    <source>
        <dbReference type="Pfam" id="PF18317"/>
    </source>
</evidence>
<dbReference type="Gene3D" id="3.40.50.10860">
    <property type="entry name" value="Leucine Dehydrogenase, chain A, domain 1"/>
    <property type="match status" value="1"/>
</dbReference>
<dbReference type="HAMAP" id="MF_00222">
    <property type="entry name" value="Shikimate_DH_AroE"/>
    <property type="match status" value="1"/>
</dbReference>
<feature type="binding site" evidence="8">
    <location>
        <position position="243"/>
    </location>
    <ligand>
        <name>NADP(+)</name>
        <dbReference type="ChEBI" id="CHEBI:58349"/>
    </ligand>
</feature>
<keyword evidence="4 8" id="KW-0521">NADP</keyword>
<dbReference type="PANTHER" id="PTHR21089:SF1">
    <property type="entry name" value="BIFUNCTIONAL 3-DEHYDROQUINATE DEHYDRATASE_SHIKIMATE DEHYDROGENASE, CHLOROPLASTIC"/>
    <property type="match status" value="1"/>
</dbReference>
<keyword evidence="5 8" id="KW-0560">Oxidoreductase</keyword>
<feature type="binding site" evidence="8">
    <location>
        <begin position="15"/>
        <end position="17"/>
    </location>
    <ligand>
        <name>shikimate</name>
        <dbReference type="ChEBI" id="CHEBI:36208"/>
    </ligand>
</feature>
<feature type="active site" description="Proton acceptor" evidence="8">
    <location>
        <position position="66"/>
    </location>
</feature>
<evidence type="ECO:0000256" key="6">
    <source>
        <dbReference type="ARBA" id="ARBA00023141"/>
    </source>
</evidence>
<comment type="catalytic activity">
    <reaction evidence="7 8">
        <text>shikimate + NADP(+) = 3-dehydroshikimate + NADPH + H(+)</text>
        <dbReference type="Rhea" id="RHEA:17737"/>
        <dbReference type="ChEBI" id="CHEBI:15378"/>
        <dbReference type="ChEBI" id="CHEBI:16630"/>
        <dbReference type="ChEBI" id="CHEBI:36208"/>
        <dbReference type="ChEBI" id="CHEBI:57783"/>
        <dbReference type="ChEBI" id="CHEBI:58349"/>
        <dbReference type="EC" id="1.1.1.25"/>
    </reaction>
</comment>
<dbReference type="RefSeq" id="WP_204497047.1">
    <property type="nucleotide sequence ID" value="NZ_JAFBDR010000001.1"/>
</dbReference>
<dbReference type="NCBIfam" id="TIGR00507">
    <property type="entry name" value="aroE"/>
    <property type="match status" value="1"/>
</dbReference>
<dbReference type="SUPFAM" id="SSF53223">
    <property type="entry name" value="Aminoacid dehydrogenase-like, N-terminal domain"/>
    <property type="match status" value="1"/>
</dbReference>
<feature type="binding site" evidence="8">
    <location>
        <position position="102"/>
    </location>
    <ligand>
        <name>shikimate</name>
        <dbReference type="ChEBI" id="CHEBI:36208"/>
    </ligand>
</feature>
<evidence type="ECO:0000256" key="7">
    <source>
        <dbReference type="ARBA" id="ARBA00049442"/>
    </source>
</evidence>
<comment type="pathway">
    <text evidence="1 8">Metabolic intermediate biosynthesis; chorismate biosynthesis; chorismate from D-erythrose 4-phosphate and phosphoenolpyruvate: step 4/7.</text>
</comment>
<dbReference type="Pfam" id="PF01488">
    <property type="entry name" value="Shikimate_DH"/>
    <property type="match status" value="1"/>
</dbReference>
<evidence type="ECO:0000256" key="5">
    <source>
        <dbReference type="ARBA" id="ARBA00023002"/>
    </source>
</evidence>
<dbReference type="InterPro" id="IPR013708">
    <property type="entry name" value="Shikimate_DH-bd_N"/>
</dbReference>
<feature type="binding site" evidence="8">
    <location>
        <position position="62"/>
    </location>
    <ligand>
        <name>shikimate</name>
        <dbReference type="ChEBI" id="CHEBI:36208"/>
    </ligand>
</feature>
<comment type="caution">
    <text evidence="12">The sequence shown here is derived from an EMBL/GenBank/DDBJ whole genome shotgun (WGS) entry which is preliminary data.</text>
</comment>